<proteinExistence type="predicted"/>
<accession>A0A450V6Z2</accession>
<evidence type="ECO:0000313" key="2">
    <source>
        <dbReference type="EMBL" id="VFJ93715.1"/>
    </source>
</evidence>
<reference evidence="3" key="1">
    <citation type="submission" date="2019-02" db="EMBL/GenBank/DDBJ databases">
        <authorList>
            <person name="Gruber-Vodicka R. H."/>
            <person name="Seah K. B. B."/>
        </authorList>
    </citation>
    <scope>NUCLEOTIDE SEQUENCE</scope>
    <source>
        <strain evidence="3">BECK_SA2B12</strain>
        <strain evidence="1">BECK_SA2B15</strain>
        <strain evidence="2">BECK_SA2B20</strain>
    </source>
</reference>
<gene>
    <name evidence="1" type="ORF">BECKH772A_GA0070896_100512</name>
    <name evidence="2" type="ORF">BECKH772B_GA0070898_100492</name>
    <name evidence="3" type="ORF">BECKH772C_GA0070978_100482</name>
</gene>
<evidence type="ECO:0000313" key="3">
    <source>
        <dbReference type="EMBL" id="VFK00540.1"/>
    </source>
</evidence>
<evidence type="ECO:0000313" key="1">
    <source>
        <dbReference type="EMBL" id="VFJ92985.1"/>
    </source>
</evidence>
<name>A0A450V6Z2_9GAMM</name>
<organism evidence="3">
    <name type="scientific">Candidatus Kentrum eta</name>
    <dbReference type="NCBI Taxonomy" id="2126337"/>
    <lineage>
        <taxon>Bacteria</taxon>
        <taxon>Pseudomonadati</taxon>
        <taxon>Pseudomonadota</taxon>
        <taxon>Gammaproteobacteria</taxon>
        <taxon>Candidatus Kentrum</taxon>
    </lineage>
</organism>
<dbReference type="EMBL" id="CAADFJ010000048">
    <property type="protein sequence ID" value="VFK00540.1"/>
    <property type="molecule type" value="Genomic_DNA"/>
</dbReference>
<sequence length="196" mass="21681">MRTSDSSNRSSIPLAGNACFSRRANSANRRSRMSASSRMAIKAFFSSANSFGVAVQDSRSQGMLSAMSRFRAEGSPPLIPSEQFSPVLALVASQPWKPCWSQQRSTLALLIFIPPTSTWEKMRRRSCLLPSLALGPGSPCRDDVPSHPDWLAPGWFRAVSRAFSQSPASAKGSSFWGLMSKRARAVSPRNRRWMRR</sequence>
<dbReference type="EMBL" id="CAADFG010000051">
    <property type="protein sequence ID" value="VFJ92985.1"/>
    <property type="molecule type" value="Genomic_DNA"/>
</dbReference>
<dbReference type="EMBL" id="CAADFI010000049">
    <property type="protein sequence ID" value="VFJ93715.1"/>
    <property type="molecule type" value="Genomic_DNA"/>
</dbReference>
<dbReference type="AlphaFoldDB" id="A0A450V6Z2"/>
<protein>
    <submittedName>
        <fullName evidence="3">Uncharacterized protein</fullName>
    </submittedName>
</protein>